<evidence type="ECO:0000256" key="2">
    <source>
        <dbReference type="ARBA" id="ARBA00017835"/>
    </source>
</evidence>
<dbReference type="AlphaFoldDB" id="A0A0C9UNW7"/>
<dbReference type="InterPro" id="IPR019560">
    <property type="entry name" value="Mitochondrial_18_kDa_protein"/>
</dbReference>
<dbReference type="EMBL" id="KN837350">
    <property type="protein sequence ID" value="KIJ26970.1"/>
    <property type="molecule type" value="Genomic_DNA"/>
</dbReference>
<evidence type="ECO:0000256" key="3">
    <source>
        <dbReference type="ARBA" id="ARBA00029631"/>
    </source>
</evidence>
<accession>A0A0C9UNW7</accession>
<proteinExistence type="inferred from homology"/>
<dbReference type="OrthoDB" id="424969at2759"/>
<protein>
    <recommendedName>
        <fullName evidence="2">Mitochondrial fission process protein 1</fullName>
    </recommendedName>
    <alternativeName>
        <fullName evidence="3">Mitochondrial 18 kDa protein</fullName>
    </alternativeName>
</protein>
<name>A0A0C9UNW7_SPHS4</name>
<comment type="similarity">
    <text evidence="1">Belongs to the MTFP1 family.</text>
</comment>
<dbReference type="HOGENOM" id="CLU_053720_1_0_1"/>
<dbReference type="PANTHER" id="PTHR11001">
    <property type="entry name" value="MITOCHONDRIAL FISSION PROCESS PROTEIN 1"/>
    <property type="match status" value="1"/>
</dbReference>
<sequence length="157" mass="17310">TSDVGEAFRPVVNPKIVTAAYGVSWAYLIGQINSDVSYEAYKARRQGPTALEAATFDERTRIGFVIAERGVFQAVASMALPSLTIHTVVRQTKKMYAGAKSVRVRAWGPTLTGLAVVPILPYLFDKPVEHVTEHAFNWIKQKWAENRASSSSKGKEL</sequence>
<dbReference type="GO" id="GO:0000266">
    <property type="term" value="P:mitochondrial fission"/>
    <property type="evidence" value="ECO:0007669"/>
    <property type="project" value="TreeGrafter"/>
</dbReference>
<feature type="non-terminal residue" evidence="4">
    <location>
        <position position="1"/>
    </location>
</feature>
<evidence type="ECO:0000256" key="1">
    <source>
        <dbReference type="ARBA" id="ARBA00009224"/>
    </source>
</evidence>
<evidence type="ECO:0000313" key="4">
    <source>
        <dbReference type="EMBL" id="KIJ26970.1"/>
    </source>
</evidence>
<dbReference type="Pfam" id="PF10558">
    <property type="entry name" value="MTP18"/>
    <property type="match status" value="1"/>
</dbReference>
<evidence type="ECO:0000313" key="5">
    <source>
        <dbReference type="Proteomes" id="UP000054279"/>
    </source>
</evidence>
<organism evidence="4 5">
    <name type="scientific">Sphaerobolus stellatus (strain SS14)</name>
    <dbReference type="NCBI Taxonomy" id="990650"/>
    <lineage>
        <taxon>Eukaryota</taxon>
        <taxon>Fungi</taxon>
        <taxon>Dikarya</taxon>
        <taxon>Basidiomycota</taxon>
        <taxon>Agaricomycotina</taxon>
        <taxon>Agaricomycetes</taxon>
        <taxon>Phallomycetidae</taxon>
        <taxon>Geastrales</taxon>
        <taxon>Sphaerobolaceae</taxon>
        <taxon>Sphaerobolus</taxon>
    </lineage>
</organism>
<reference evidence="4 5" key="1">
    <citation type="submission" date="2014-06" db="EMBL/GenBank/DDBJ databases">
        <title>Evolutionary Origins and Diversification of the Mycorrhizal Mutualists.</title>
        <authorList>
            <consortium name="DOE Joint Genome Institute"/>
            <consortium name="Mycorrhizal Genomics Consortium"/>
            <person name="Kohler A."/>
            <person name="Kuo A."/>
            <person name="Nagy L.G."/>
            <person name="Floudas D."/>
            <person name="Copeland A."/>
            <person name="Barry K.W."/>
            <person name="Cichocki N."/>
            <person name="Veneault-Fourrey C."/>
            <person name="LaButti K."/>
            <person name="Lindquist E.A."/>
            <person name="Lipzen A."/>
            <person name="Lundell T."/>
            <person name="Morin E."/>
            <person name="Murat C."/>
            <person name="Riley R."/>
            <person name="Ohm R."/>
            <person name="Sun H."/>
            <person name="Tunlid A."/>
            <person name="Henrissat B."/>
            <person name="Grigoriev I.V."/>
            <person name="Hibbett D.S."/>
            <person name="Martin F."/>
        </authorList>
    </citation>
    <scope>NUCLEOTIDE SEQUENCE [LARGE SCALE GENOMIC DNA]</scope>
    <source>
        <strain evidence="4 5">SS14</strain>
    </source>
</reference>
<keyword evidence="5" id="KW-1185">Reference proteome</keyword>
<dbReference type="Proteomes" id="UP000054279">
    <property type="component" value="Unassembled WGS sequence"/>
</dbReference>
<dbReference type="GO" id="GO:0005739">
    <property type="term" value="C:mitochondrion"/>
    <property type="evidence" value="ECO:0007669"/>
    <property type="project" value="TreeGrafter"/>
</dbReference>
<gene>
    <name evidence="4" type="ORF">M422DRAFT_191550</name>
</gene>
<dbReference type="PANTHER" id="PTHR11001:SF2">
    <property type="entry name" value="MITOCHONDRIAL FISSION PROCESS PROTEIN 1"/>
    <property type="match status" value="1"/>
</dbReference>